<dbReference type="GO" id="GO:0016757">
    <property type="term" value="F:glycosyltransferase activity"/>
    <property type="evidence" value="ECO:0007669"/>
    <property type="project" value="UniProtKB-KW"/>
</dbReference>
<dbReference type="AlphaFoldDB" id="A0A537LDI3"/>
<dbReference type="InterPro" id="IPR001173">
    <property type="entry name" value="Glyco_trans_2-like"/>
</dbReference>
<comment type="similarity">
    <text evidence="2">Belongs to the glycosyltransferase 2 family.</text>
</comment>
<evidence type="ECO:0000259" key="5">
    <source>
        <dbReference type="Pfam" id="PF00535"/>
    </source>
</evidence>
<name>A0A537LDI3_9BACT</name>
<accession>A0A537LDI3</accession>
<dbReference type="Pfam" id="PF00535">
    <property type="entry name" value="Glycos_transf_2"/>
    <property type="match status" value="1"/>
</dbReference>
<dbReference type="EMBL" id="VBAJ01000236">
    <property type="protein sequence ID" value="TMJ06083.1"/>
    <property type="molecule type" value="Genomic_DNA"/>
</dbReference>
<sequence>QYDIPWTRPEFGFEGPWDHVQALEFIKAGLEVGIVRQETPWCVHRGPLEEPSGEQIKRRSIALGPQAAVLRQLYPAIIGVPAQKLHERYREASQDLGLFKSNFGDGVRARRTGREDAMSPTPVREGLGIIIVTTNGAVTLLGTLRALLPQCGTLQGLECQVVVVDNGPDYRVEAIRREFPQVTVIANASDTGLAGGFNSGLRHLGFPDFVLVMHGDVELTAGTLTKMVSYLREHQSTAGIIASLVDPDGTVQAQRTAIVELVPRRPRRPRPISFVGTSCSLVRGEVFFDVGLYDERFSCHETLDWSLRAKRKGYKFAYLPEARVLHHRSGRLRQDGSAAFFAERSVANLWLVYKHAGRQWAVTLYWVQRMQARWLALRWRHDSEALRRISEAMAEGTGLYRRFREENRRPELLLDDPTRVAETEVR</sequence>
<keyword evidence="3" id="KW-0328">Glycosyltransferase</keyword>
<dbReference type="InterPro" id="IPR029044">
    <property type="entry name" value="Nucleotide-diphossugar_trans"/>
</dbReference>
<evidence type="ECO:0000256" key="3">
    <source>
        <dbReference type="ARBA" id="ARBA00022676"/>
    </source>
</evidence>
<dbReference type="Gene3D" id="3.90.550.10">
    <property type="entry name" value="Spore Coat Polysaccharide Biosynthesis Protein SpsA, Chain A"/>
    <property type="match status" value="1"/>
</dbReference>
<evidence type="ECO:0000313" key="6">
    <source>
        <dbReference type="EMBL" id="TMJ06083.1"/>
    </source>
</evidence>
<feature type="non-terminal residue" evidence="6">
    <location>
        <position position="1"/>
    </location>
</feature>
<dbReference type="PANTHER" id="PTHR43179">
    <property type="entry name" value="RHAMNOSYLTRANSFERASE WBBL"/>
    <property type="match status" value="1"/>
</dbReference>
<evidence type="ECO:0000313" key="7">
    <source>
        <dbReference type="Proteomes" id="UP000318661"/>
    </source>
</evidence>
<organism evidence="6 7">
    <name type="scientific">Candidatus Segetimicrobium genomatis</name>
    <dbReference type="NCBI Taxonomy" id="2569760"/>
    <lineage>
        <taxon>Bacteria</taxon>
        <taxon>Bacillati</taxon>
        <taxon>Candidatus Sysuimicrobiota</taxon>
        <taxon>Candidatus Sysuimicrobiia</taxon>
        <taxon>Candidatus Sysuimicrobiales</taxon>
        <taxon>Candidatus Segetimicrobiaceae</taxon>
        <taxon>Candidatus Segetimicrobium</taxon>
    </lineage>
</organism>
<dbReference type="PANTHER" id="PTHR43179:SF12">
    <property type="entry name" value="GALACTOFURANOSYLTRANSFERASE GLFT2"/>
    <property type="match status" value="1"/>
</dbReference>
<dbReference type="Proteomes" id="UP000318661">
    <property type="component" value="Unassembled WGS sequence"/>
</dbReference>
<dbReference type="SUPFAM" id="SSF53448">
    <property type="entry name" value="Nucleotide-diphospho-sugar transferases"/>
    <property type="match status" value="1"/>
</dbReference>
<gene>
    <name evidence="6" type="ORF">E6G99_09430</name>
</gene>
<evidence type="ECO:0000256" key="2">
    <source>
        <dbReference type="ARBA" id="ARBA00006739"/>
    </source>
</evidence>
<evidence type="ECO:0000256" key="4">
    <source>
        <dbReference type="ARBA" id="ARBA00022679"/>
    </source>
</evidence>
<evidence type="ECO:0000256" key="1">
    <source>
        <dbReference type="ARBA" id="ARBA00004776"/>
    </source>
</evidence>
<proteinExistence type="inferred from homology"/>
<keyword evidence="4 6" id="KW-0808">Transferase</keyword>
<reference evidence="6 7" key="1">
    <citation type="journal article" date="2019" name="Nat. Microbiol.">
        <title>Mediterranean grassland soil C-N compound turnover is dependent on rainfall and depth, and is mediated by genomically divergent microorganisms.</title>
        <authorList>
            <person name="Diamond S."/>
            <person name="Andeer P.F."/>
            <person name="Li Z."/>
            <person name="Crits-Christoph A."/>
            <person name="Burstein D."/>
            <person name="Anantharaman K."/>
            <person name="Lane K.R."/>
            <person name="Thomas B.C."/>
            <person name="Pan C."/>
            <person name="Northen T.R."/>
            <person name="Banfield J.F."/>
        </authorList>
    </citation>
    <scope>NUCLEOTIDE SEQUENCE [LARGE SCALE GENOMIC DNA]</scope>
    <source>
        <strain evidence="6">NP_2</strain>
    </source>
</reference>
<feature type="domain" description="Glycosyltransferase 2-like" evidence="5">
    <location>
        <begin position="129"/>
        <end position="287"/>
    </location>
</feature>
<comment type="pathway">
    <text evidence="1">Cell wall biogenesis; cell wall polysaccharide biosynthesis.</text>
</comment>
<protein>
    <submittedName>
        <fullName evidence="6">Glycosyltransferase</fullName>
    </submittedName>
</protein>
<comment type="caution">
    <text evidence="6">The sequence shown here is derived from an EMBL/GenBank/DDBJ whole genome shotgun (WGS) entry which is preliminary data.</text>
</comment>